<dbReference type="RefSeq" id="WP_399654319.1">
    <property type="nucleotide sequence ID" value="NZ_JBITYG010000009.1"/>
</dbReference>
<feature type="transmembrane region" description="Helical" evidence="7">
    <location>
        <begin position="150"/>
        <end position="170"/>
    </location>
</feature>
<dbReference type="InterPro" id="IPR037185">
    <property type="entry name" value="EmrE-like"/>
</dbReference>
<dbReference type="Proteomes" id="UP001614394">
    <property type="component" value="Unassembled WGS sequence"/>
</dbReference>
<accession>A0ABW8CEK7</accession>
<keyword evidence="3 7" id="KW-0812">Transmembrane</keyword>
<dbReference type="SUPFAM" id="SSF103481">
    <property type="entry name" value="Multidrug resistance efflux transporter EmrE"/>
    <property type="match status" value="2"/>
</dbReference>
<feature type="transmembrane region" description="Helical" evidence="7">
    <location>
        <begin position="269"/>
        <end position="285"/>
    </location>
</feature>
<keyword evidence="4 7" id="KW-1133">Transmembrane helix</keyword>
<feature type="transmembrane region" description="Helical" evidence="7">
    <location>
        <begin position="244"/>
        <end position="263"/>
    </location>
</feature>
<evidence type="ECO:0000259" key="8">
    <source>
        <dbReference type="Pfam" id="PF00892"/>
    </source>
</evidence>
<dbReference type="InterPro" id="IPR050638">
    <property type="entry name" value="AA-Vitamin_Transporters"/>
</dbReference>
<protein>
    <submittedName>
        <fullName evidence="9">EamA family transporter</fullName>
    </submittedName>
</protein>
<feature type="transmembrane region" description="Helical" evidence="7">
    <location>
        <begin position="213"/>
        <end position="232"/>
    </location>
</feature>
<keyword evidence="10" id="KW-1185">Reference proteome</keyword>
<comment type="caution">
    <text evidence="9">The sequence shown here is derived from an EMBL/GenBank/DDBJ whole genome shotgun (WGS) entry which is preliminary data.</text>
</comment>
<evidence type="ECO:0000313" key="9">
    <source>
        <dbReference type="EMBL" id="MFI9104247.1"/>
    </source>
</evidence>
<evidence type="ECO:0000256" key="3">
    <source>
        <dbReference type="ARBA" id="ARBA00022692"/>
    </source>
</evidence>
<evidence type="ECO:0000256" key="6">
    <source>
        <dbReference type="SAM" id="MobiDB-lite"/>
    </source>
</evidence>
<gene>
    <name evidence="9" type="ORF">ACIGXA_27390</name>
</gene>
<keyword evidence="5 7" id="KW-0472">Membrane</keyword>
<feature type="transmembrane region" description="Helical" evidence="7">
    <location>
        <begin position="72"/>
        <end position="92"/>
    </location>
</feature>
<dbReference type="InterPro" id="IPR000620">
    <property type="entry name" value="EamA_dom"/>
</dbReference>
<feature type="domain" description="EamA" evidence="8">
    <location>
        <begin position="152"/>
        <end position="284"/>
    </location>
</feature>
<feature type="transmembrane region" description="Helical" evidence="7">
    <location>
        <begin position="98"/>
        <end position="119"/>
    </location>
</feature>
<feature type="transmembrane region" description="Helical" evidence="7">
    <location>
        <begin position="177"/>
        <end position="201"/>
    </location>
</feature>
<feature type="transmembrane region" description="Helical" evidence="7">
    <location>
        <begin position="126"/>
        <end position="144"/>
    </location>
</feature>
<dbReference type="PANTHER" id="PTHR32322:SF2">
    <property type="entry name" value="EAMA DOMAIN-CONTAINING PROTEIN"/>
    <property type="match status" value="1"/>
</dbReference>
<dbReference type="EMBL" id="JBITYG010000009">
    <property type="protein sequence ID" value="MFI9104247.1"/>
    <property type="molecule type" value="Genomic_DNA"/>
</dbReference>
<feature type="transmembrane region" description="Helical" evidence="7">
    <location>
        <begin position="12"/>
        <end position="30"/>
    </location>
</feature>
<proteinExistence type="inferred from homology"/>
<feature type="domain" description="EamA" evidence="8">
    <location>
        <begin position="15"/>
        <end position="141"/>
    </location>
</feature>
<name>A0ABW8CEK7_9ACTN</name>
<comment type="subcellular location">
    <subcellularLocation>
        <location evidence="1">Membrane</location>
        <topology evidence="1">Multi-pass membrane protein</topology>
    </subcellularLocation>
</comment>
<evidence type="ECO:0000256" key="5">
    <source>
        <dbReference type="ARBA" id="ARBA00023136"/>
    </source>
</evidence>
<feature type="region of interest" description="Disordered" evidence="6">
    <location>
        <begin position="289"/>
        <end position="333"/>
    </location>
</feature>
<reference evidence="9 10" key="1">
    <citation type="submission" date="2024-10" db="EMBL/GenBank/DDBJ databases">
        <title>The Natural Products Discovery Center: Release of the First 8490 Sequenced Strains for Exploring Actinobacteria Biosynthetic Diversity.</title>
        <authorList>
            <person name="Kalkreuter E."/>
            <person name="Kautsar S.A."/>
            <person name="Yang D."/>
            <person name="Bader C.D."/>
            <person name="Teijaro C.N."/>
            <person name="Fluegel L."/>
            <person name="Davis C.M."/>
            <person name="Simpson J.R."/>
            <person name="Lauterbach L."/>
            <person name="Steele A.D."/>
            <person name="Gui C."/>
            <person name="Meng S."/>
            <person name="Li G."/>
            <person name="Viehrig K."/>
            <person name="Ye F."/>
            <person name="Su P."/>
            <person name="Kiefer A.F."/>
            <person name="Nichols A."/>
            <person name="Cepeda A.J."/>
            <person name="Yan W."/>
            <person name="Fan B."/>
            <person name="Jiang Y."/>
            <person name="Adhikari A."/>
            <person name="Zheng C.-J."/>
            <person name="Schuster L."/>
            <person name="Cowan T.M."/>
            <person name="Smanski M.J."/>
            <person name="Chevrette M.G."/>
            <person name="De Carvalho L.P.S."/>
            <person name="Shen B."/>
        </authorList>
    </citation>
    <scope>NUCLEOTIDE SEQUENCE [LARGE SCALE GENOMIC DNA]</scope>
    <source>
        <strain evidence="9 10">NPDC053399</strain>
    </source>
</reference>
<evidence type="ECO:0000256" key="1">
    <source>
        <dbReference type="ARBA" id="ARBA00004141"/>
    </source>
</evidence>
<sequence>MRYIVLVLSNRVRIIVVTALAPAIWGTTYLVTTELLPPDRPLLAALLRALPAGLVLVALTRRLPKGSWWWRALVLGSLNIGAFLALLFIAAYRLPGGVAATLGALQPLLVAGLSAGLLGERLSVRTVLAGIAGVAGVSLLVLRADARLDAVGVAAAIGGAVVMATGVVLSKRWTSPAPLLATTGWQLVAGGLVLLPVALLVEGPPPAGLTAENLAGYGYLSIIGAAFAYALWFRGIRDLSPTSVTFLGLLSPVVATVLGWAVLDQELTAAQILGGLIVLAALVVAQTRNGRRRPGPGEPPRIRGAAAGAGGAPEAGDAGNPSSVPVDNSSSRS</sequence>
<evidence type="ECO:0000313" key="10">
    <source>
        <dbReference type="Proteomes" id="UP001614394"/>
    </source>
</evidence>
<evidence type="ECO:0000256" key="2">
    <source>
        <dbReference type="ARBA" id="ARBA00007362"/>
    </source>
</evidence>
<evidence type="ECO:0000256" key="7">
    <source>
        <dbReference type="SAM" id="Phobius"/>
    </source>
</evidence>
<dbReference type="PANTHER" id="PTHR32322">
    <property type="entry name" value="INNER MEMBRANE TRANSPORTER"/>
    <property type="match status" value="1"/>
</dbReference>
<feature type="compositionally biased region" description="Low complexity" evidence="6">
    <location>
        <begin position="314"/>
        <end position="333"/>
    </location>
</feature>
<dbReference type="Pfam" id="PF00892">
    <property type="entry name" value="EamA"/>
    <property type="match status" value="2"/>
</dbReference>
<organism evidence="9 10">
    <name type="scientific">Streptomyces fildesensis</name>
    <dbReference type="NCBI Taxonomy" id="375757"/>
    <lineage>
        <taxon>Bacteria</taxon>
        <taxon>Bacillati</taxon>
        <taxon>Actinomycetota</taxon>
        <taxon>Actinomycetes</taxon>
        <taxon>Kitasatosporales</taxon>
        <taxon>Streptomycetaceae</taxon>
        <taxon>Streptomyces</taxon>
    </lineage>
</organism>
<comment type="similarity">
    <text evidence="2">Belongs to the EamA transporter family.</text>
</comment>
<feature type="transmembrane region" description="Helical" evidence="7">
    <location>
        <begin position="42"/>
        <end position="60"/>
    </location>
</feature>
<evidence type="ECO:0000256" key="4">
    <source>
        <dbReference type="ARBA" id="ARBA00022989"/>
    </source>
</evidence>